<dbReference type="AlphaFoldDB" id="A0A5C3EZ82"/>
<gene>
    <name evidence="2" type="ORF">PSFLO_03059</name>
</gene>
<feature type="compositionally biased region" description="Basic and acidic residues" evidence="1">
    <location>
        <begin position="643"/>
        <end position="653"/>
    </location>
</feature>
<proteinExistence type="predicted"/>
<accession>A0A5C3EZ82</accession>
<keyword evidence="3" id="KW-1185">Reference proteome</keyword>
<protein>
    <submittedName>
        <fullName evidence="2">Uncharacterized protein</fullName>
    </submittedName>
</protein>
<organism evidence="2 3">
    <name type="scientific">Pseudozyma flocculosa</name>
    <dbReference type="NCBI Taxonomy" id="84751"/>
    <lineage>
        <taxon>Eukaryota</taxon>
        <taxon>Fungi</taxon>
        <taxon>Dikarya</taxon>
        <taxon>Basidiomycota</taxon>
        <taxon>Ustilaginomycotina</taxon>
        <taxon>Ustilaginomycetes</taxon>
        <taxon>Ustilaginales</taxon>
        <taxon>Ustilaginaceae</taxon>
        <taxon>Pseudozyma</taxon>
    </lineage>
</organism>
<sequence length="1014" mass="110903">MLDPSSHLASASPASPSSALVQGTESAGVAAAHFTVANEPLDKLVDPKSSALLGYRSKHSSSSCNVRTPSGIKELQSHGLRTGSITCEPASPDRLRGHICSLLPYRRSIDKKADISAALARFTAIFQYEPGLKADYLRFKRAVSSQADEAGELARSSPQTDAIASDPASSTTARAEPSEVRTGKRKRDSSPPPSPPTANVYATFSYEVEGSQWVVHFTHSPARPLPSTVSMLCKAETRGAASTDSDRQQRRIHMVESTLEPTSFSCAVSDFGTCEYHFQAVVEALLTTLMHSLHATISAAWDATAVGLVHPGGKTPKHRDETQGPTHIGALADARADTYLMPVTGKDPTDEMKWQDIYAILEFKNRGRPARANTIRRAKAAKSSRAGPPTQISPDNDDDDDEGDGGDNDDVGAPGADHEDANVVGATRGVPRVTAIGRQRGPQPALRSGQNSRAAAASEDDVSQMLSYVLAIIGSTPGFAGAYGFVIDRCRFKAFYVDPDHVHALADFSIDREPEAMFDMAGLMLGMCIEGYSGFQRYRRAVNIEAGQTLYVQLSPEEAASEKRWYDSIKIREQPELMFWHRGELVHRNTQVLKADVKINNEEEWQTVIIKVSFLAEGDRYTEGRALRRLNSPPEPASDAAEDVARHEDERAKQAGYPQLVTHGGLFFSVKEADLGSWAVVVPKREPTTNKKPISDRFGEGFFSVDFDNGLFARATRAGRQPVVVVTKFQESYEISRTVTWLLPAVIADAIAVLHVVGRRRGVAHGDISDGNLRFVKPPPSGSKTPQPIKPTDPPLALLIDLGEAWIDGVQGEGKQEERKSFSGTSAFWPLKMHSNYSIHEQISKLSRSSKYAGRTEKLKAQLKPLDVNDDIESCFLLLCYELTKRLGLARCDEGGKLWTSETERWASMRLQDRGREFGSSDRRFAYLADVFSDKRGLSQGIRAAEQQAPDDDAGKVLDLVAEAVMECHELCGEGGKAIEREAERIMARLRLLAAQLQEYRDVDLAAAFGPPRT</sequence>
<evidence type="ECO:0000256" key="1">
    <source>
        <dbReference type="SAM" id="MobiDB-lite"/>
    </source>
</evidence>
<feature type="compositionally biased region" description="Basic residues" evidence="1">
    <location>
        <begin position="370"/>
        <end position="382"/>
    </location>
</feature>
<evidence type="ECO:0000313" key="2">
    <source>
        <dbReference type="EMBL" id="SPO37584.1"/>
    </source>
</evidence>
<dbReference type="EMBL" id="OOIP01000007">
    <property type="protein sequence ID" value="SPO37584.1"/>
    <property type="molecule type" value="Genomic_DNA"/>
</dbReference>
<feature type="compositionally biased region" description="Acidic residues" evidence="1">
    <location>
        <begin position="395"/>
        <end position="410"/>
    </location>
</feature>
<feature type="compositionally biased region" description="Polar residues" evidence="1">
    <location>
        <begin position="156"/>
        <end position="173"/>
    </location>
</feature>
<feature type="region of interest" description="Disordered" evidence="1">
    <location>
        <begin position="370"/>
        <end position="456"/>
    </location>
</feature>
<feature type="region of interest" description="Disordered" evidence="1">
    <location>
        <begin position="627"/>
        <end position="654"/>
    </location>
</feature>
<reference evidence="2 3" key="1">
    <citation type="submission" date="2018-03" db="EMBL/GenBank/DDBJ databases">
        <authorList>
            <person name="Guldener U."/>
        </authorList>
    </citation>
    <scope>NUCLEOTIDE SEQUENCE [LARGE SCALE GENOMIC DNA]</scope>
    <source>
        <strain evidence="2 3">DAOM196992</strain>
    </source>
</reference>
<feature type="region of interest" description="Disordered" evidence="1">
    <location>
        <begin position="150"/>
        <end position="198"/>
    </location>
</feature>
<evidence type="ECO:0000313" key="3">
    <source>
        <dbReference type="Proteomes" id="UP000323386"/>
    </source>
</evidence>
<feature type="region of interest" description="Disordered" evidence="1">
    <location>
        <begin position="771"/>
        <end position="790"/>
    </location>
</feature>
<dbReference type="Proteomes" id="UP000323386">
    <property type="component" value="Unassembled WGS sequence"/>
</dbReference>
<name>A0A5C3EZ82_9BASI</name>